<comment type="similarity">
    <text evidence="4 17">Belongs to the CDP-alcohol phosphatidyltransferase class-I family.</text>
</comment>
<keyword evidence="12 18" id="KW-0472">Membrane</keyword>
<organism evidence="19 20">
    <name type="scientific">Candidatus Scatosoma pullistercoris</name>
    <dbReference type="NCBI Taxonomy" id="2840934"/>
    <lineage>
        <taxon>Bacteria</taxon>
        <taxon>Bacillati</taxon>
        <taxon>Bacillota</taxon>
        <taxon>Clostridia</taxon>
        <taxon>Candidatus Scatosoma</taxon>
    </lineage>
</organism>
<feature type="transmembrane region" description="Helical" evidence="18">
    <location>
        <begin position="164"/>
        <end position="185"/>
    </location>
</feature>
<evidence type="ECO:0000256" key="15">
    <source>
        <dbReference type="ARBA" id="ARBA00048586"/>
    </source>
</evidence>
<dbReference type="InterPro" id="IPR000462">
    <property type="entry name" value="CDP-OH_P_trans"/>
</dbReference>
<dbReference type="PIRSF" id="PIRSF000847">
    <property type="entry name" value="Phos_ph_gly_syn"/>
    <property type="match status" value="1"/>
</dbReference>
<name>A0A9D1MEW6_9FIRM</name>
<evidence type="ECO:0000256" key="3">
    <source>
        <dbReference type="ARBA" id="ARBA00005042"/>
    </source>
</evidence>
<dbReference type="NCBIfam" id="TIGR00560">
    <property type="entry name" value="pgsA"/>
    <property type="match status" value="1"/>
</dbReference>
<evidence type="ECO:0000256" key="13">
    <source>
        <dbReference type="ARBA" id="ARBA00023209"/>
    </source>
</evidence>
<evidence type="ECO:0000256" key="1">
    <source>
        <dbReference type="ARBA" id="ARBA00003973"/>
    </source>
</evidence>
<keyword evidence="9 18" id="KW-0812">Transmembrane</keyword>
<keyword evidence="13" id="KW-0594">Phospholipid biosynthesis</keyword>
<comment type="pathway">
    <text evidence="3">Phospholipid metabolism; phosphatidylglycerol biosynthesis; phosphatidylglycerol from CDP-diacylglycerol: step 1/2.</text>
</comment>
<feature type="transmembrane region" description="Helical" evidence="18">
    <location>
        <begin position="137"/>
        <end position="158"/>
    </location>
</feature>
<dbReference type="InterPro" id="IPR050324">
    <property type="entry name" value="CDP-alcohol_PTase-I"/>
</dbReference>
<dbReference type="EC" id="2.7.8.5" evidence="5 16"/>
<dbReference type="InterPro" id="IPR004570">
    <property type="entry name" value="Phosphatidylglycerol_P_synth"/>
</dbReference>
<evidence type="ECO:0000256" key="8">
    <source>
        <dbReference type="ARBA" id="ARBA00022679"/>
    </source>
</evidence>
<comment type="caution">
    <text evidence="19">The sequence shown here is derived from an EMBL/GenBank/DDBJ whole genome shotgun (WGS) entry which is preliminary data.</text>
</comment>
<accession>A0A9D1MEW6</accession>
<dbReference type="EMBL" id="DVMZ01000061">
    <property type="protein sequence ID" value="HIU58904.1"/>
    <property type="molecule type" value="Genomic_DNA"/>
</dbReference>
<keyword evidence="11" id="KW-0443">Lipid metabolism</keyword>
<evidence type="ECO:0000256" key="4">
    <source>
        <dbReference type="ARBA" id="ARBA00010441"/>
    </source>
</evidence>
<evidence type="ECO:0000256" key="9">
    <source>
        <dbReference type="ARBA" id="ARBA00022692"/>
    </source>
</evidence>
<evidence type="ECO:0000256" key="18">
    <source>
        <dbReference type="SAM" id="Phobius"/>
    </source>
</evidence>
<dbReference type="Pfam" id="PF01066">
    <property type="entry name" value="CDP-OH_P_transf"/>
    <property type="match status" value="1"/>
</dbReference>
<keyword evidence="10 18" id="KW-1133">Transmembrane helix</keyword>
<comment type="function">
    <text evidence="1">This protein catalyzes the committed step to the synthesis of the acidic phospholipids.</text>
</comment>
<dbReference type="PROSITE" id="PS00379">
    <property type="entry name" value="CDP_ALCOHOL_P_TRANSF"/>
    <property type="match status" value="1"/>
</dbReference>
<evidence type="ECO:0000256" key="17">
    <source>
        <dbReference type="RuleBase" id="RU003750"/>
    </source>
</evidence>
<proteinExistence type="inferred from homology"/>
<evidence type="ECO:0000256" key="7">
    <source>
        <dbReference type="ARBA" id="ARBA00022516"/>
    </source>
</evidence>
<evidence type="ECO:0000313" key="20">
    <source>
        <dbReference type="Proteomes" id="UP000824081"/>
    </source>
</evidence>
<keyword evidence="8 17" id="KW-0808">Transferase</keyword>
<evidence type="ECO:0000313" key="19">
    <source>
        <dbReference type="EMBL" id="HIU58904.1"/>
    </source>
</evidence>
<dbReference type="PANTHER" id="PTHR14269:SF62">
    <property type="entry name" value="CDP-DIACYLGLYCEROL--GLYCEROL-3-PHOSPHATE 3-PHOSPHATIDYLTRANSFERASE 1, CHLOROPLASTIC"/>
    <property type="match status" value="1"/>
</dbReference>
<keyword evidence="14" id="KW-1208">Phospholipid metabolism</keyword>
<dbReference type="Gene3D" id="1.20.120.1760">
    <property type="match status" value="1"/>
</dbReference>
<evidence type="ECO:0000256" key="10">
    <source>
        <dbReference type="ARBA" id="ARBA00022989"/>
    </source>
</evidence>
<evidence type="ECO:0000256" key="6">
    <source>
        <dbReference type="ARBA" id="ARBA00014944"/>
    </source>
</evidence>
<evidence type="ECO:0000256" key="5">
    <source>
        <dbReference type="ARBA" id="ARBA00013170"/>
    </source>
</evidence>
<dbReference type="InterPro" id="IPR048254">
    <property type="entry name" value="CDP_ALCOHOL_P_TRANSF_CS"/>
</dbReference>
<evidence type="ECO:0000256" key="11">
    <source>
        <dbReference type="ARBA" id="ARBA00023098"/>
    </source>
</evidence>
<dbReference type="PANTHER" id="PTHR14269">
    <property type="entry name" value="CDP-DIACYLGLYCEROL--GLYCEROL-3-PHOSPHATE 3-PHOSPHATIDYLTRANSFERASE-RELATED"/>
    <property type="match status" value="1"/>
</dbReference>
<keyword evidence="7" id="KW-0444">Lipid biosynthesis</keyword>
<protein>
    <recommendedName>
        <fullName evidence="6 16">CDP-diacylglycerol--glycerol-3-phosphate 3-phosphatidyltransferase</fullName>
        <ecNumber evidence="5 16">2.7.8.5</ecNumber>
    </recommendedName>
</protein>
<reference evidence="19" key="1">
    <citation type="submission" date="2020-10" db="EMBL/GenBank/DDBJ databases">
        <authorList>
            <person name="Gilroy R."/>
        </authorList>
    </citation>
    <scope>NUCLEOTIDE SEQUENCE</scope>
    <source>
        <strain evidence="19">11687</strain>
    </source>
</reference>
<evidence type="ECO:0000256" key="2">
    <source>
        <dbReference type="ARBA" id="ARBA00004141"/>
    </source>
</evidence>
<dbReference type="GO" id="GO:0016020">
    <property type="term" value="C:membrane"/>
    <property type="evidence" value="ECO:0007669"/>
    <property type="project" value="UniProtKB-SubCell"/>
</dbReference>
<sequence>MNLPNKISVVRICMIPVFVLFFYLTAVPYHHVIAAVIFAAAALTDLLDGRIARSRGLVTNLGKFLDPIADKVLVATAFVLMLTTENIFGLFGNWCYIAGALLVCLILARELIISAFRQIAAASGLVLAAEKLGKYKTTFQDVCIFVLIFSADFAGTAGKVLNGIGLALFAVAVVLTVWSGFSYVLKNKQVLKDTAH</sequence>
<evidence type="ECO:0000256" key="16">
    <source>
        <dbReference type="NCBIfam" id="TIGR00560"/>
    </source>
</evidence>
<gene>
    <name evidence="19" type="primary">pgsA</name>
    <name evidence="19" type="ORF">IAC57_02265</name>
</gene>
<evidence type="ECO:0000256" key="14">
    <source>
        <dbReference type="ARBA" id="ARBA00023264"/>
    </source>
</evidence>
<dbReference type="AlphaFoldDB" id="A0A9D1MEW6"/>
<reference evidence="19" key="2">
    <citation type="journal article" date="2021" name="PeerJ">
        <title>Extensive microbial diversity within the chicken gut microbiome revealed by metagenomics and culture.</title>
        <authorList>
            <person name="Gilroy R."/>
            <person name="Ravi A."/>
            <person name="Getino M."/>
            <person name="Pursley I."/>
            <person name="Horton D.L."/>
            <person name="Alikhan N.F."/>
            <person name="Baker D."/>
            <person name="Gharbi K."/>
            <person name="Hall N."/>
            <person name="Watson M."/>
            <person name="Adriaenssens E.M."/>
            <person name="Foster-Nyarko E."/>
            <person name="Jarju S."/>
            <person name="Secka A."/>
            <person name="Antonio M."/>
            <person name="Oren A."/>
            <person name="Chaudhuri R.R."/>
            <person name="La Ragione R."/>
            <person name="Hildebrand F."/>
            <person name="Pallen M.J."/>
        </authorList>
    </citation>
    <scope>NUCLEOTIDE SEQUENCE</scope>
    <source>
        <strain evidence="19">11687</strain>
    </source>
</reference>
<feature type="transmembrane region" description="Helical" evidence="18">
    <location>
        <begin position="7"/>
        <end position="26"/>
    </location>
</feature>
<feature type="transmembrane region" description="Helical" evidence="18">
    <location>
        <begin position="97"/>
        <end position="116"/>
    </location>
</feature>
<dbReference type="GO" id="GO:0046474">
    <property type="term" value="P:glycerophospholipid biosynthetic process"/>
    <property type="evidence" value="ECO:0007669"/>
    <property type="project" value="TreeGrafter"/>
</dbReference>
<dbReference type="Proteomes" id="UP000824081">
    <property type="component" value="Unassembled WGS sequence"/>
</dbReference>
<dbReference type="GO" id="GO:0008444">
    <property type="term" value="F:CDP-diacylglycerol-glycerol-3-phosphate 3-phosphatidyltransferase activity"/>
    <property type="evidence" value="ECO:0007669"/>
    <property type="project" value="UniProtKB-UniRule"/>
</dbReference>
<comment type="catalytic activity">
    <reaction evidence="15">
        <text>a CDP-1,2-diacyl-sn-glycerol + sn-glycerol 3-phosphate = a 1,2-diacyl-sn-glycero-3-phospho-(1'-sn-glycero-3'-phosphate) + CMP + H(+)</text>
        <dbReference type="Rhea" id="RHEA:12593"/>
        <dbReference type="ChEBI" id="CHEBI:15378"/>
        <dbReference type="ChEBI" id="CHEBI:57597"/>
        <dbReference type="ChEBI" id="CHEBI:58332"/>
        <dbReference type="ChEBI" id="CHEBI:60110"/>
        <dbReference type="ChEBI" id="CHEBI:60377"/>
        <dbReference type="EC" id="2.7.8.5"/>
    </reaction>
</comment>
<evidence type="ECO:0000256" key="12">
    <source>
        <dbReference type="ARBA" id="ARBA00023136"/>
    </source>
</evidence>
<dbReference type="InterPro" id="IPR043130">
    <property type="entry name" value="CDP-OH_PTrfase_TM_dom"/>
</dbReference>
<comment type="subcellular location">
    <subcellularLocation>
        <location evidence="2">Membrane</location>
        <topology evidence="2">Multi-pass membrane protein</topology>
    </subcellularLocation>
</comment>